<comment type="caution">
    <text evidence="10">The sequence shown here is derived from an EMBL/GenBank/DDBJ whole genome shotgun (WGS) entry which is preliminary data.</text>
</comment>
<dbReference type="InterPro" id="IPR008844">
    <property type="entry name" value="Spore_GerAC-like"/>
</dbReference>
<dbReference type="Proteomes" id="UP001501510">
    <property type="component" value="Unassembled WGS sequence"/>
</dbReference>
<evidence type="ECO:0000259" key="8">
    <source>
        <dbReference type="Pfam" id="PF05504"/>
    </source>
</evidence>
<keyword evidence="6" id="KW-0564">Palmitate</keyword>
<dbReference type="EMBL" id="BAAACG010000009">
    <property type="protein sequence ID" value="GAA0740575.1"/>
    <property type="molecule type" value="Genomic_DNA"/>
</dbReference>
<dbReference type="InterPro" id="IPR057336">
    <property type="entry name" value="GerAC_N"/>
</dbReference>
<evidence type="ECO:0000256" key="6">
    <source>
        <dbReference type="ARBA" id="ARBA00023139"/>
    </source>
</evidence>
<dbReference type="RefSeq" id="WP_343761432.1">
    <property type="nucleotide sequence ID" value="NZ_BAAACG010000009.1"/>
</dbReference>
<dbReference type="PANTHER" id="PTHR35789">
    <property type="entry name" value="SPORE GERMINATION PROTEIN B3"/>
    <property type="match status" value="1"/>
</dbReference>
<proteinExistence type="inferred from homology"/>
<evidence type="ECO:0000256" key="4">
    <source>
        <dbReference type="ARBA" id="ARBA00022729"/>
    </source>
</evidence>
<evidence type="ECO:0000256" key="2">
    <source>
        <dbReference type="ARBA" id="ARBA00007886"/>
    </source>
</evidence>
<evidence type="ECO:0000313" key="11">
    <source>
        <dbReference type="Proteomes" id="UP001501510"/>
    </source>
</evidence>
<keyword evidence="3" id="KW-0309">Germination</keyword>
<dbReference type="InterPro" id="IPR038501">
    <property type="entry name" value="Spore_GerAC_C_sf"/>
</dbReference>
<name>A0ABP3UQM8_9CLOT</name>
<evidence type="ECO:0000256" key="3">
    <source>
        <dbReference type="ARBA" id="ARBA00022544"/>
    </source>
</evidence>
<keyword evidence="5" id="KW-0472">Membrane</keyword>
<dbReference type="PROSITE" id="PS51257">
    <property type="entry name" value="PROKAR_LIPOPROTEIN"/>
    <property type="match status" value="1"/>
</dbReference>
<protein>
    <submittedName>
        <fullName evidence="10">Ger(X)C family spore germination protein</fullName>
    </submittedName>
</protein>
<feature type="domain" description="Spore germination GerAC-like C-terminal" evidence="8">
    <location>
        <begin position="202"/>
        <end position="361"/>
    </location>
</feature>
<keyword evidence="7" id="KW-0449">Lipoprotein</keyword>
<comment type="subcellular location">
    <subcellularLocation>
        <location evidence="1">Membrane</location>
        <topology evidence="1">Lipid-anchor</topology>
    </subcellularLocation>
</comment>
<dbReference type="Gene3D" id="3.30.300.210">
    <property type="entry name" value="Nutrient germinant receptor protein C, domain 3"/>
    <property type="match status" value="1"/>
</dbReference>
<evidence type="ECO:0000256" key="1">
    <source>
        <dbReference type="ARBA" id="ARBA00004635"/>
    </source>
</evidence>
<evidence type="ECO:0000256" key="7">
    <source>
        <dbReference type="ARBA" id="ARBA00023288"/>
    </source>
</evidence>
<keyword evidence="4" id="KW-0732">Signal</keyword>
<evidence type="ECO:0000259" key="9">
    <source>
        <dbReference type="Pfam" id="PF25198"/>
    </source>
</evidence>
<dbReference type="NCBIfam" id="TIGR02887">
    <property type="entry name" value="spore_ger_x_C"/>
    <property type="match status" value="1"/>
</dbReference>
<accession>A0ABP3UQM8</accession>
<dbReference type="PANTHER" id="PTHR35789:SF1">
    <property type="entry name" value="SPORE GERMINATION PROTEIN B3"/>
    <property type="match status" value="1"/>
</dbReference>
<sequence>MRKFKKIFKVIIVILFSSTLISCWDYKDLEEKNIVVSLGVDRVRENIQYVGEISKLRNIGAAGNPIYISKSEGRDFKEARINFNNSKPYKTFLGASKAIVFGQNYAEEGIIPYVNRINKIYDYRKTILTVVSRDPIDELFDIKTKSDLSVGIEIEHMIRTLDKQGQSLYKSVGDILTDVATGDIGYLLPYVGVEEGKVRYLGMAVMKDSKFQGVINWNDSDGVLYLLADKPRIIEDVALSPKHSNIISFRNIVKKRKIKVDYDNDKLKINVYVKLSSHLQYQYNLNIIDKQKLKECDKILERQIKGVIERAIKTSQKYKCDYLNFYKYFKGQHPEKIGKIDWKNQYPYADVNVEISTDIVNKNLKDTESKLKVKD</sequence>
<comment type="similarity">
    <text evidence="2">Belongs to the GerABKC lipoprotein family.</text>
</comment>
<dbReference type="Pfam" id="PF25198">
    <property type="entry name" value="Spore_GerAC_N"/>
    <property type="match status" value="1"/>
</dbReference>
<organism evidence="10 11">
    <name type="scientific">Clostridium oceanicum</name>
    <dbReference type="NCBI Taxonomy" id="1543"/>
    <lineage>
        <taxon>Bacteria</taxon>
        <taxon>Bacillati</taxon>
        <taxon>Bacillota</taxon>
        <taxon>Clostridia</taxon>
        <taxon>Eubacteriales</taxon>
        <taxon>Clostridiaceae</taxon>
        <taxon>Clostridium</taxon>
    </lineage>
</organism>
<evidence type="ECO:0000256" key="5">
    <source>
        <dbReference type="ARBA" id="ARBA00023136"/>
    </source>
</evidence>
<evidence type="ECO:0000313" key="10">
    <source>
        <dbReference type="EMBL" id="GAA0740575.1"/>
    </source>
</evidence>
<gene>
    <name evidence="10" type="ORF">GCM10008906_20760</name>
</gene>
<dbReference type="InterPro" id="IPR046953">
    <property type="entry name" value="Spore_GerAC-like_C"/>
</dbReference>
<dbReference type="Pfam" id="PF05504">
    <property type="entry name" value="Spore_GerAC"/>
    <property type="match status" value="1"/>
</dbReference>
<keyword evidence="11" id="KW-1185">Reference proteome</keyword>
<feature type="domain" description="Spore germination protein N-terminal" evidence="9">
    <location>
        <begin position="25"/>
        <end position="192"/>
    </location>
</feature>
<reference evidence="11" key="1">
    <citation type="journal article" date="2019" name="Int. J. Syst. Evol. Microbiol.">
        <title>The Global Catalogue of Microorganisms (GCM) 10K type strain sequencing project: providing services to taxonomists for standard genome sequencing and annotation.</title>
        <authorList>
            <consortium name="The Broad Institute Genomics Platform"/>
            <consortium name="The Broad Institute Genome Sequencing Center for Infectious Disease"/>
            <person name="Wu L."/>
            <person name="Ma J."/>
        </authorList>
    </citation>
    <scope>NUCLEOTIDE SEQUENCE [LARGE SCALE GENOMIC DNA]</scope>
    <source>
        <strain evidence="11">JCM 1407</strain>
    </source>
</reference>